<sequence>MGKSTEGACQDKSDKDSGPPHKNKYLKKEK</sequence>
<dbReference type="EMBL" id="PHHC01000014">
    <property type="protein sequence ID" value="PPE06869.1"/>
    <property type="molecule type" value="Genomic_DNA"/>
</dbReference>
<feature type="compositionally biased region" description="Basic and acidic residues" evidence="1">
    <location>
        <begin position="9"/>
        <end position="19"/>
    </location>
</feature>
<evidence type="ECO:0000313" key="2">
    <source>
        <dbReference type="EMBL" id="PPE06869.1"/>
    </source>
</evidence>
<keyword evidence="3" id="KW-1185">Reference proteome</keyword>
<accession>A0A2S5RHR8</accession>
<proteinExistence type="predicted"/>
<dbReference type="AlphaFoldDB" id="A0A2S5RHR8"/>
<gene>
    <name evidence="2" type="ORF">HCUR_00082</name>
</gene>
<comment type="caution">
    <text evidence="2">The sequence shown here is derived from an EMBL/GenBank/DDBJ whole genome shotgun (WGS) entry which is preliminary data.</text>
</comment>
<organism evidence="2 3">
    <name type="scientific">Holospora curviuscula</name>
    <dbReference type="NCBI Taxonomy" id="1082868"/>
    <lineage>
        <taxon>Bacteria</taxon>
        <taxon>Pseudomonadati</taxon>
        <taxon>Pseudomonadota</taxon>
        <taxon>Alphaproteobacteria</taxon>
        <taxon>Holosporales</taxon>
        <taxon>Holosporaceae</taxon>
        <taxon>Holospora</taxon>
    </lineage>
</organism>
<feature type="compositionally biased region" description="Basic residues" evidence="1">
    <location>
        <begin position="21"/>
        <end position="30"/>
    </location>
</feature>
<evidence type="ECO:0000313" key="3">
    <source>
        <dbReference type="Proteomes" id="UP000239425"/>
    </source>
</evidence>
<protein>
    <submittedName>
        <fullName evidence="2">Uncharacterized protein</fullName>
    </submittedName>
</protein>
<evidence type="ECO:0000256" key="1">
    <source>
        <dbReference type="SAM" id="MobiDB-lite"/>
    </source>
</evidence>
<reference evidence="2 3" key="1">
    <citation type="submission" date="2017-11" db="EMBL/GenBank/DDBJ databases">
        <title>Comparative genomic analysis of Holospora spp., intranuclear symbionts of paramecia.</title>
        <authorList>
            <person name="Garushyants S.K."/>
            <person name="Beliavskaya A."/>
            <person name="Malko D.B."/>
            <person name="Logacheva M.D."/>
            <person name="Rautian M.S."/>
            <person name="Gelfand M.S."/>
        </authorList>
    </citation>
    <scope>NUCLEOTIDE SEQUENCE [LARGE SCALE GENOMIC DNA]</scope>
    <source>
        <strain evidence="3">02AZ16</strain>
    </source>
</reference>
<feature type="region of interest" description="Disordered" evidence="1">
    <location>
        <begin position="1"/>
        <end position="30"/>
    </location>
</feature>
<dbReference type="Proteomes" id="UP000239425">
    <property type="component" value="Unassembled WGS sequence"/>
</dbReference>
<name>A0A2S5RHR8_9PROT</name>